<feature type="transmembrane region" description="Helical" evidence="2">
    <location>
        <begin position="486"/>
        <end position="507"/>
    </location>
</feature>
<protein>
    <submittedName>
        <fullName evidence="3">Uncharacterized protein</fullName>
    </submittedName>
</protein>
<keyword evidence="2" id="KW-1133">Transmembrane helix</keyword>
<feature type="compositionally biased region" description="Polar residues" evidence="1">
    <location>
        <begin position="163"/>
        <end position="172"/>
    </location>
</feature>
<comment type="caution">
    <text evidence="3">The sequence shown here is derived from an EMBL/GenBank/DDBJ whole genome shotgun (WGS) entry which is preliminary data.</text>
</comment>
<reference evidence="3" key="1">
    <citation type="submission" date="2019-03" db="EMBL/GenBank/DDBJ databases">
        <title>Long read genome sequence of the mycoparasitic Pythium oligandrum ATCC 38472 isolated from sugarbeet rhizosphere.</title>
        <authorList>
            <person name="Gaulin E."/>
        </authorList>
    </citation>
    <scope>NUCLEOTIDE SEQUENCE</scope>
    <source>
        <strain evidence="3">ATCC 38472_TT</strain>
    </source>
</reference>
<dbReference type="EMBL" id="SPLM01000037">
    <property type="protein sequence ID" value="TMW65304.1"/>
    <property type="molecule type" value="Genomic_DNA"/>
</dbReference>
<feature type="region of interest" description="Disordered" evidence="1">
    <location>
        <begin position="383"/>
        <end position="407"/>
    </location>
</feature>
<feature type="compositionally biased region" description="Polar residues" evidence="1">
    <location>
        <begin position="203"/>
        <end position="212"/>
    </location>
</feature>
<organism evidence="3 4">
    <name type="scientific">Pythium oligandrum</name>
    <name type="common">Mycoparasitic fungus</name>
    <dbReference type="NCBI Taxonomy" id="41045"/>
    <lineage>
        <taxon>Eukaryota</taxon>
        <taxon>Sar</taxon>
        <taxon>Stramenopiles</taxon>
        <taxon>Oomycota</taxon>
        <taxon>Peronosporomycetes</taxon>
        <taxon>Pythiales</taxon>
        <taxon>Pythiaceae</taxon>
        <taxon>Pythium</taxon>
    </lineage>
</organism>
<dbReference type="OrthoDB" id="167142at2759"/>
<feature type="region of interest" description="Disordered" evidence="1">
    <location>
        <begin position="198"/>
        <end position="219"/>
    </location>
</feature>
<feature type="transmembrane region" description="Helical" evidence="2">
    <location>
        <begin position="22"/>
        <end position="40"/>
    </location>
</feature>
<evidence type="ECO:0000313" key="3">
    <source>
        <dbReference type="EMBL" id="TMW65304.1"/>
    </source>
</evidence>
<feature type="region of interest" description="Disordered" evidence="1">
    <location>
        <begin position="155"/>
        <end position="186"/>
    </location>
</feature>
<evidence type="ECO:0000313" key="4">
    <source>
        <dbReference type="Proteomes" id="UP000794436"/>
    </source>
</evidence>
<feature type="transmembrane region" description="Helical" evidence="2">
    <location>
        <begin position="435"/>
        <end position="466"/>
    </location>
</feature>
<sequence length="557" mass="62859">MSITAYNYLFAKKTLFRHWRRLKLYLPIVGVQIMLLYVFLILSIGFAYLSLVPQMLVILVFPIVKMRLKHLVWKYAQRLDDISTDVTVCLLEISGALFQTVCMQFVTSTALNALVLVTDLVQAVHEVHAYMKMDYLGDGKRMLVTARKIIESSVHPGAESKTESPLFQQGGSSHRDAVTSAVTDGSDRALRLRPSWWRSRSSDNSTGPNTTRYLDEDNPTLGLDGKRRRHLQNVHANSVFIASNAVHLKSSRRLLDLDQAHDEFINPNASEALAQSMHSTVEATNGLHTPPSVLDQTLETTPPTGIHREVVPLQRKSSNRRSKSAVVVRLRRAFRVLRRTKSSRERHRYRYTDSPGSSFQNLQALGPNTKSAAQVYPVTSDEVAEHTSHRDKETTHQIERPTGHKPRRRGLAVTIDGIVIPRRDQARILEQTLQLLFACEVLLFAECMEVVIPFLYALCLGCDWLLPNEQYNLVVRGMSESNVDSMLVSSLVYALLELASLLVMYYVMKTKYGVSAFCQLAFVLEHYVLTLQGKMVGLFIVIWNAATVHQATTFGSF</sequence>
<keyword evidence="4" id="KW-1185">Reference proteome</keyword>
<keyword evidence="2" id="KW-0812">Transmembrane</keyword>
<evidence type="ECO:0000256" key="1">
    <source>
        <dbReference type="SAM" id="MobiDB-lite"/>
    </source>
</evidence>
<name>A0A8K1CKP6_PYTOL</name>
<gene>
    <name evidence="3" type="ORF">Poli38472_007946</name>
</gene>
<keyword evidence="2" id="KW-0472">Membrane</keyword>
<dbReference type="AlphaFoldDB" id="A0A8K1CKP6"/>
<evidence type="ECO:0000256" key="2">
    <source>
        <dbReference type="SAM" id="Phobius"/>
    </source>
</evidence>
<feature type="compositionally biased region" description="Basic and acidic residues" evidence="1">
    <location>
        <begin position="383"/>
        <end position="402"/>
    </location>
</feature>
<proteinExistence type="predicted"/>
<feature type="transmembrane region" description="Helical" evidence="2">
    <location>
        <begin position="46"/>
        <end position="64"/>
    </location>
</feature>
<accession>A0A8K1CKP6</accession>
<dbReference type="Proteomes" id="UP000794436">
    <property type="component" value="Unassembled WGS sequence"/>
</dbReference>